<reference evidence="2" key="1">
    <citation type="submission" date="2021-01" db="EMBL/GenBank/DDBJ databases">
        <authorList>
            <person name="Corre E."/>
            <person name="Pelletier E."/>
            <person name="Niang G."/>
            <person name="Scheremetjew M."/>
            <person name="Finn R."/>
            <person name="Kale V."/>
            <person name="Holt S."/>
            <person name="Cochrane G."/>
            <person name="Meng A."/>
            <person name="Brown T."/>
            <person name="Cohen L."/>
        </authorList>
    </citation>
    <scope>NUCLEOTIDE SEQUENCE</scope>
    <source>
        <strain evidence="2">RCC927</strain>
    </source>
</reference>
<proteinExistence type="predicted"/>
<name>A0A7S3BAE4_9VIRI</name>
<feature type="region of interest" description="Disordered" evidence="1">
    <location>
        <begin position="165"/>
        <end position="193"/>
    </location>
</feature>
<accession>A0A7S3BAE4</accession>
<dbReference type="AlphaFoldDB" id="A0A7S3BAE4"/>
<evidence type="ECO:0000313" key="2">
    <source>
        <dbReference type="EMBL" id="CAE0129725.1"/>
    </source>
</evidence>
<organism evidence="2">
    <name type="scientific">Prasinoderma singulare</name>
    <dbReference type="NCBI Taxonomy" id="676789"/>
    <lineage>
        <taxon>Eukaryota</taxon>
        <taxon>Viridiplantae</taxon>
        <taxon>Prasinodermophyta</taxon>
        <taxon>Prasinodermophyceae</taxon>
        <taxon>Prasinodermales</taxon>
        <taxon>Prasinodermaceae</taxon>
        <taxon>Prasinoderma</taxon>
    </lineage>
</organism>
<dbReference type="EMBL" id="HBHY01004046">
    <property type="protein sequence ID" value="CAE0129725.1"/>
    <property type="molecule type" value="Transcribed_RNA"/>
</dbReference>
<gene>
    <name evidence="2" type="ORF">PSIN1315_LOCUS2681</name>
</gene>
<sequence length="211" mass="22826">MGAAAGAAAAGAKLDELWYVSRKTFRTAMARCHKAVDALRQHMDGVKGELATKVERCRKDTLARVEAAEDTLARGIEHVRQAEADAVEERAALRTDVAGVREVADTNAQRLLDNARELAAVKEMVRTANNAVYQVWHQVQKAVRLLPPTDSDETNTAAVTMAPAVAHSTSPRAQSAARAKRAPPPANTTGPDAAGYAVFLEEMRRFQEAVR</sequence>
<evidence type="ECO:0000256" key="1">
    <source>
        <dbReference type="SAM" id="MobiDB-lite"/>
    </source>
</evidence>
<protein>
    <submittedName>
        <fullName evidence="2">Uncharacterized protein</fullName>
    </submittedName>
</protein>